<keyword evidence="1" id="KW-0732">Signal</keyword>
<accession>A0A437QC55</accession>
<feature type="domain" description="Solute-binding protein family 3/N-terminal" evidence="2">
    <location>
        <begin position="25"/>
        <end position="250"/>
    </location>
</feature>
<sequence>MPRLAFTLFCSLLLFGSAHATADDRLTFYTEHFPPYNFEQNGAIRGINADILTQACVIANIKCDMQLYPWLRAMELAQKNPASGIFTISRTKSRVPLFQWVGPIASSTAYLYRLATRPEVAAKTLEQAKQFSIAVAHGDVYEEFLLSQGFEYGKNLIEFRSKSEPIPLFIQGKVDLVIGSDIVIPSWLASHQLPAETAVPVIELNTTGNNFLALNHAVPIELANRLQQAIDQLKQNGKYQQIVESYQGKNQ</sequence>
<protein>
    <submittedName>
        <fullName evidence="3">Transporter substrate-binding domain-containing protein</fullName>
    </submittedName>
</protein>
<proteinExistence type="predicted"/>
<reference evidence="3 4" key="1">
    <citation type="submission" date="2019-01" db="EMBL/GenBank/DDBJ databases">
        <authorList>
            <person name="Chen W.-M."/>
        </authorList>
    </citation>
    <scope>NUCLEOTIDE SEQUENCE [LARGE SCALE GENOMIC DNA]</scope>
    <source>
        <strain evidence="3 4">KYPC3</strain>
    </source>
</reference>
<dbReference type="AlphaFoldDB" id="A0A437QC55"/>
<dbReference type="SMART" id="SM00062">
    <property type="entry name" value="PBPb"/>
    <property type="match status" value="1"/>
</dbReference>
<evidence type="ECO:0000313" key="3">
    <source>
        <dbReference type="EMBL" id="RVU31989.1"/>
    </source>
</evidence>
<dbReference type="OrthoDB" id="8587856at2"/>
<name>A0A437QC55_9GAMM</name>
<dbReference type="Gene3D" id="3.40.190.10">
    <property type="entry name" value="Periplasmic binding protein-like II"/>
    <property type="match status" value="2"/>
</dbReference>
<keyword evidence="4" id="KW-1185">Reference proteome</keyword>
<evidence type="ECO:0000259" key="2">
    <source>
        <dbReference type="SMART" id="SM00062"/>
    </source>
</evidence>
<organism evidence="3 4">
    <name type="scientific">Rheinheimera riviphila</name>
    <dbReference type="NCBI Taxonomy" id="1834037"/>
    <lineage>
        <taxon>Bacteria</taxon>
        <taxon>Pseudomonadati</taxon>
        <taxon>Pseudomonadota</taxon>
        <taxon>Gammaproteobacteria</taxon>
        <taxon>Chromatiales</taxon>
        <taxon>Chromatiaceae</taxon>
        <taxon>Rheinheimera</taxon>
    </lineage>
</organism>
<dbReference type="InterPro" id="IPR001638">
    <property type="entry name" value="Solute-binding_3/MltF_N"/>
</dbReference>
<dbReference type="PANTHER" id="PTHR38834">
    <property type="entry name" value="PERIPLASMIC SUBSTRATE BINDING PROTEIN FAMILY 3"/>
    <property type="match status" value="1"/>
</dbReference>
<dbReference type="PANTHER" id="PTHR38834:SF3">
    <property type="entry name" value="SOLUTE-BINDING PROTEIN FAMILY 3_N-TERMINAL DOMAIN-CONTAINING PROTEIN"/>
    <property type="match status" value="1"/>
</dbReference>
<evidence type="ECO:0000256" key="1">
    <source>
        <dbReference type="SAM" id="SignalP"/>
    </source>
</evidence>
<gene>
    <name evidence="3" type="ORF">EOE67_19215</name>
</gene>
<feature type="chain" id="PRO_5019353881" evidence="1">
    <location>
        <begin position="23"/>
        <end position="251"/>
    </location>
</feature>
<comment type="caution">
    <text evidence="3">The sequence shown here is derived from an EMBL/GenBank/DDBJ whole genome shotgun (WGS) entry which is preliminary data.</text>
</comment>
<dbReference type="EMBL" id="SACS01000032">
    <property type="protein sequence ID" value="RVU31989.1"/>
    <property type="molecule type" value="Genomic_DNA"/>
</dbReference>
<dbReference type="Proteomes" id="UP000283077">
    <property type="component" value="Unassembled WGS sequence"/>
</dbReference>
<dbReference type="Pfam" id="PF00497">
    <property type="entry name" value="SBP_bac_3"/>
    <property type="match status" value="1"/>
</dbReference>
<dbReference type="SUPFAM" id="SSF53850">
    <property type="entry name" value="Periplasmic binding protein-like II"/>
    <property type="match status" value="1"/>
</dbReference>
<feature type="signal peptide" evidence="1">
    <location>
        <begin position="1"/>
        <end position="22"/>
    </location>
</feature>
<evidence type="ECO:0000313" key="4">
    <source>
        <dbReference type="Proteomes" id="UP000283077"/>
    </source>
</evidence>